<reference evidence="10" key="1">
    <citation type="journal article" date="2023" name="Mol. Biol. Evol.">
        <title>Third-Generation Sequencing Reveals the Adaptive Role of the Epigenome in Three Deep-Sea Polychaetes.</title>
        <authorList>
            <person name="Perez M."/>
            <person name="Aroh O."/>
            <person name="Sun Y."/>
            <person name="Lan Y."/>
            <person name="Juniper S.K."/>
            <person name="Young C.R."/>
            <person name="Angers B."/>
            <person name="Qian P.Y."/>
        </authorList>
    </citation>
    <scope>NUCLEOTIDE SEQUENCE</scope>
    <source>
        <strain evidence="10">P08H-3</strain>
    </source>
</reference>
<dbReference type="GO" id="GO:0043171">
    <property type="term" value="P:peptide catabolic process"/>
    <property type="evidence" value="ECO:0007669"/>
    <property type="project" value="TreeGrafter"/>
</dbReference>
<keyword evidence="3" id="KW-0645">Protease</keyword>
<name>A0AAD9JQS3_9ANNE</name>
<dbReference type="GO" id="GO:0070006">
    <property type="term" value="F:metalloaminopeptidase activity"/>
    <property type="evidence" value="ECO:0007669"/>
    <property type="project" value="TreeGrafter"/>
</dbReference>
<dbReference type="Pfam" id="PF01433">
    <property type="entry name" value="Peptidase_M1"/>
    <property type="match status" value="2"/>
</dbReference>
<dbReference type="GO" id="GO:0042277">
    <property type="term" value="F:peptide binding"/>
    <property type="evidence" value="ECO:0007669"/>
    <property type="project" value="TreeGrafter"/>
</dbReference>
<dbReference type="Pfam" id="PF11838">
    <property type="entry name" value="ERAP1_C"/>
    <property type="match status" value="2"/>
</dbReference>
<evidence type="ECO:0000256" key="3">
    <source>
        <dbReference type="ARBA" id="ARBA00022670"/>
    </source>
</evidence>
<dbReference type="GO" id="GO:0005737">
    <property type="term" value="C:cytoplasm"/>
    <property type="evidence" value="ECO:0007669"/>
    <property type="project" value="TreeGrafter"/>
</dbReference>
<dbReference type="Gene3D" id="1.10.390.10">
    <property type="entry name" value="Neutral Protease Domain 2"/>
    <property type="match status" value="2"/>
</dbReference>
<dbReference type="SUPFAM" id="SSF63737">
    <property type="entry name" value="Leukotriene A4 hydrolase N-terminal domain"/>
    <property type="match status" value="1"/>
</dbReference>
<dbReference type="InterPro" id="IPR050344">
    <property type="entry name" value="Peptidase_M1_aminopeptidases"/>
</dbReference>
<dbReference type="PRINTS" id="PR00756">
    <property type="entry name" value="ALADIPTASE"/>
</dbReference>
<evidence type="ECO:0000313" key="11">
    <source>
        <dbReference type="Proteomes" id="UP001208570"/>
    </source>
</evidence>
<feature type="domain" description="Peptidase M1 membrane alanine aminopeptidase" evidence="8">
    <location>
        <begin position="1"/>
        <end position="73"/>
    </location>
</feature>
<dbReference type="InterPro" id="IPR024571">
    <property type="entry name" value="ERAP1-like_C_dom"/>
</dbReference>
<sequence>MENWGIITYGEPYLMYNSSNDDLYSGRSVASYIGHELAHFWFGDLVTMSWWDDIWLNEGFASYFESLPFGDILGLDPQAEIDGVTDTDGTKLFVKEKMDPWVDQRGYPLVNITLTGPGTARAEQTQFLSPQDQVPPPSPFLYEWYVPLTLTNQETQDWSTSTKDWLNRDNKDIVAGLPNSTDHWFMANIDQSGFYRVKYDMDTYFRLLNELDANYSVIPPIARFSIHNDAVQIAREARSIVLELACNYGNIDCQQQAKTRFGDLVENPNVNSIPPDQRPIVYCTAIATGTEADWNFLHSQYLTIADSPLRSTAGEVRRILPALACSLNDTLLWRYLNYTFNPEQILPMYAKTAVNSIAQSARGRWVMWENLQSNWNNTPTPNGVSKLDTLKTVVKGFATEEDVTEVFVDDNLIEGAEYLITVTFDGTMKPPSDQDGLYWSSYTSLLDGAIHYVASTQLEAHGGRQMFPSFDEPSFKATFDITLLRSPNVISLSNANLLRSEDRGNGWVADTFDATLKMSLYLVCFAIGEFDYLESFTESGTRVRVYGRPEYVQDLVYANDIASKFQDWYESWTGMVDPSAKVGLDSDTIGILMRLRSVMVADSKATSNPVRVDIVYPWEADSKAFNTFTYSKGSGILRMIHQFLGDGTFQRALQRYLSEHAYGNTVTDDLWDALTTQAEIDGVTDTDGTKLFVKEKMDPWIDQRGYPLVNITLTGPGTARAEQTQFLSPQDQVPPPSPFFKAEFCMVQLFMETEDITAGLPNSTDKWFIANIDQSGFFRIKYDSDSYMRIVNQLDTNASVIPHISRYSILNDAFEIAREARSVILGLACNFGNPDCQQEARTRFADLVLNPDENSIPPDQRPTVYCTGIATGNEADWDFLHSQYLSLIGSPLRANSNKKWADDNVAGLNDWLADHIEPHSVSTRLGHSGYSVKRSSPINNRRRHLVMVMSNNGF</sequence>
<evidence type="ECO:0000259" key="9">
    <source>
        <dbReference type="Pfam" id="PF11838"/>
    </source>
</evidence>
<dbReference type="InterPro" id="IPR042097">
    <property type="entry name" value="Aminopeptidase_N-like_N_sf"/>
</dbReference>
<dbReference type="PANTHER" id="PTHR11533:SF301">
    <property type="entry name" value="AMINOPEPTIDASE"/>
    <property type="match status" value="1"/>
</dbReference>
<dbReference type="AlphaFoldDB" id="A0AAD9JQS3"/>
<evidence type="ECO:0008006" key="12">
    <source>
        <dbReference type="Google" id="ProtNLM"/>
    </source>
</evidence>
<dbReference type="SUPFAM" id="SSF55486">
    <property type="entry name" value="Metalloproteases ('zincins'), catalytic domain"/>
    <property type="match status" value="2"/>
</dbReference>
<feature type="domain" description="Peptidase M1 membrane alanine aminopeptidase" evidence="8">
    <location>
        <begin position="592"/>
        <end position="679"/>
    </location>
</feature>
<dbReference type="GO" id="GO:0008270">
    <property type="term" value="F:zinc ion binding"/>
    <property type="evidence" value="ECO:0007669"/>
    <property type="project" value="InterPro"/>
</dbReference>
<evidence type="ECO:0000256" key="1">
    <source>
        <dbReference type="ARBA" id="ARBA00001947"/>
    </source>
</evidence>
<comment type="similarity">
    <text evidence="2">Belongs to the peptidase M1 family.</text>
</comment>
<dbReference type="EMBL" id="JAODUP010000190">
    <property type="protein sequence ID" value="KAK2157482.1"/>
    <property type="molecule type" value="Genomic_DNA"/>
</dbReference>
<organism evidence="10 11">
    <name type="scientific">Paralvinella palmiformis</name>
    <dbReference type="NCBI Taxonomy" id="53620"/>
    <lineage>
        <taxon>Eukaryota</taxon>
        <taxon>Metazoa</taxon>
        <taxon>Spiralia</taxon>
        <taxon>Lophotrochozoa</taxon>
        <taxon>Annelida</taxon>
        <taxon>Polychaeta</taxon>
        <taxon>Sedentaria</taxon>
        <taxon>Canalipalpata</taxon>
        <taxon>Terebellida</taxon>
        <taxon>Terebelliformia</taxon>
        <taxon>Alvinellidae</taxon>
        <taxon>Paralvinella</taxon>
    </lineage>
</organism>
<feature type="domain" description="ERAP1-like C-terminal" evidence="9">
    <location>
        <begin position="819"/>
        <end position="885"/>
    </location>
</feature>
<dbReference type="Gene3D" id="2.60.40.1910">
    <property type="match status" value="1"/>
</dbReference>
<keyword evidence="7" id="KW-0482">Metalloprotease</keyword>
<gene>
    <name evidence="10" type="ORF">LSH36_190g01042</name>
</gene>
<dbReference type="GO" id="GO:0016020">
    <property type="term" value="C:membrane"/>
    <property type="evidence" value="ECO:0007669"/>
    <property type="project" value="TreeGrafter"/>
</dbReference>
<evidence type="ECO:0000256" key="4">
    <source>
        <dbReference type="ARBA" id="ARBA00022723"/>
    </source>
</evidence>
<evidence type="ECO:0000256" key="6">
    <source>
        <dbReference type="ARBA" id="ARBA00022833"/>
    </source>
</evidence>
<evidence type="ECO:0000313" key="10">
    <source>
        <dbReference type="EMBL" id="KAK2157482.1"/>
    </source>
</evidence>
<dbReference type="InterPro" id="IPR014782">
    <property type="entry name" value="Peptidase_M1_dom"/>
</dbReference>
<evidence type="ECO:0000256" key="2">
    <source>
        <dbReference type="ARBA" id="ARBA00010136"/>
    </source>
</evidence>
<evidence type="ECO:0000259" key="8">
    <source>
        <dbReference type="Pfam" id="PF01433"/>
    </source>
</evidence>
<keyword evidence="4" id="KW-0479">Metal-binding</keyword>
<comment type="cofactor">
    <cofactor evidence="1">
        <name>Zn(2+)</name>
        <dbReference type="ChEBI" id="CHEBI:29105"/>
    </cofactor>
</comment>
<dbReference type="InterPro" id="IPR001930">
    <property type="entry name" value="Peptidase_M1"/>
</dbReference>
<proteinExistence type="inferred from homology"/>
<feature type="domain" description="ERAP1-like C-terminal" evidence="9">
    <location>
        <begin position="236"/>
        <end position="413"/>
    </location>
</feature>
<accession>A0AAD9JQS3</accession>
<evidence type="ECO:0000256" key="5">
    <source>
        <dbReference type="ARBA" id="ARBA00022801"/>
    </source>
</evidence>
<dbReference type="Proteomes" id="UP001208570">
    <property type="component" value="Unassembled WGS sequence"/>
</dbReference>
<comment type="caution">
    <text evidence="10">The sequence shown here is derived from an EMBL/GenBank/DDBJ whole genome shotgun (WGS) entry which is preliminary data.</text>
</comment>
<dbReference type="PANTHER" id="PTHR11533">
    <property type="entry name" value="PROTEASE M1 ZINC METALLOPROTEASE"/>
    <property type="match status" value="1"/>
</dbReference>
<keyword evidence="11" id="KW-1185">Reference proteome</keyword>
<evidence type="ECO:0000256" key="7">
    <source>
        <dbReference type="ARBA" id="ARBA00023049"/>
    </source>
</evidence>
<dbReference type="InterPro" id="IPR027268">
    <property type="entry name" value="Peptidase_M4/M1_CTD_sf"/>
</dbReference>
<dbReference type="Gene3D" id="1.25.50.20">
    <property type="match status" value="1"/>
</dbReference>
<protein>
    <recommendedName>
        <fullName evidence="12">Aminopeptidase</fullName>
    </recommendedName>
</protein>
<keyword evidence="5" id="KW-0378">Hydrolase</keyword>
<dbReference type="Gene3D" id="1.10.3480.20">
    <property type="match status" value="1"/>
</dbReference>
<dbReference type="GO" id="GO:0006508">
    <property type="term" value="P:proteolysis"/>
    <property type="evidence" value="ECO:0007669"/>
    <property type="project" value="UniProtKB-KW"/>
</dbReference>
<keyword evidence="6" id="KW-0862">Zinc</keyword>
<dbReference type="GO" id="GO:0005615">
    <property type="term" value="C:extracellular space"/>
    <property type="evidence" value="ECO:0007669"/>
    <property type="project" value="TreeGrafter"/>
</dbReference>
<dbReference type="Gene3D" id="2.60.40.1730">
    <property type="entry name" value="tricorn interacting facor f3 domain"/>
    <property type="match status" value="1"/>
</dbReference>